<evidence type="ECO:0000256" key="11">
    <source>
        <dbReference type="ARBA" id="ARBA00023136"/>
    </source>
</evidence>
<dbReference type="GO" id="GO:0015297">
    <property type="term" value="F:antiporter activity"/>
    <property type="evidence" value="ECO:0007669"/>
    <property type="project" value="UniProtKB-KW"/>
</dbReference>
<comment type="caution">
    <text evidence="14">The sequence shown here is derived from an EMBL/GenBank/DDBJ whole genome shotgun (WGS) entry which is preliminary data.</text>
</comment>
<protein>
    <recommendedName>
        <fullName evidence="4">Probable multidrug resistance protein NorM</fullName>
    </recommendedName>
    <alternativeName>
        <fullName evidence="12">Multidrug-efflux transporter</fullName>
    </alternativeName>
</protein>
<dbReference type="PANTHER" id="PTHR43298:SF2">
    <property type="entry name" value="FMN_FAD EXPORTER YEEO-RELATED"/>
    <property type="match status" value="1"/>
</dbReference>
<reference evidence="14" key="1">
    <citation type="submission" date="2022-06" db="EMBL/GenBank/DDBJ databases">
        <title>Isolation of gut microbiota from human fecal samples.</title>
        <authorList>
            <person name="Pamer E.G."/>
            <person name="Barat B."/>
            <person name="Waligurski E."/>
            <person name="Medina S."/>
            <person name="Paddock L."/>
            <person name="Mostad J."/>
        </authorList>
    </citation>
    <scope>NUCLEOTIDE SEQUENCE</scope>
    <source>
        <strain evidence="14">DFI.7.96</strain>
    </source>
</reference>
<evidence type="ECO:0000256" key="8">
    <source>
        <dbReference type="ARBA" id="ARBA00022692"/>
    </source>
</evidence>
<feature type="transmembrane region" description="Helical" evidence="13">
    <location>
        <begin position="194"/>
        <end position="216"/>
    </location>
</feature>
<keyword evidence="11 13" id="KW-0472">Membrane</keyword>
<sequence>MALQNDLTRGRVRGHILRFALPLIVSNLFQALYNAVDMFFVGRYTGTAGLAAVSVSGPIMNIMIMTITGLSIGVSVMIASYAGRGEDGEVVQAAGTSIALYLLLAAAVTALGILFTPQILRLVQTPAEAFDQAVAYLRTIFAGIVFMFGYNLICAFQRGFGDSRSSMIFVLVATVTNIVLDFVFLRFFQLGAFGASLATVISQSVSFFMGVAYFRLNRHVITFHPKTIRISRPHLKRLLHLGLPTAAQQLLLNVAMTTFSGLANSFGLQASAAYGIGIKIDSFAMLPSDAINASMSSFSSQNLGAGKPERITEGLKESMKLALLIAAAVAAIVALFGSRIAGVFNGDPAVQELAGSYLRLSCLSYFGFATVHPLIGFLRGTGNSMVNFYNVFLSQYAVRIPVAFLCTRLMGFSGIAVAVIIGPIVSTLLYAWYIASGRWKRSSEAREGLALAEKRRAQPGG</sequence>
<evidence type="ECO:0000256" key="7">
    <source>
        <dbReference type="ARBA" id="ARBA00022475"/>
    </source>
</evidence>
<evidence type="ECO:0000313" key="15">
    <source>
        <dbReference type="Proteomes" id="UP001205063"/>
    </source>
</evidence>
<accession>A0AAW5K6C1</accession>
<evidence type="ECO:0000256" key="13">
    <source>
        <dbReference type="SAM" id="Phobius"/>
    </source>
</evidence>
<dbReference type="GO" id="GO:0006811">
    <property type="term" value="P:monoatomic ion transport"/>
    <property type="evidence" value="ECO:0007669"/>
    <property type="project" value="UniProtKB-KW"/>
</dbReference>
<feature type="transmembrane region" description="Helical" evidence="13">
    <location>
        <begin position="20"/>
        <end position="42"/>
    </location>
</feature>
<evidence type="ECO:0000256" key="3">
    <source>
        <dbReference type="ARBA" id="ARBA00010199"/>
    </source>
</evidence>
<evidence type="ECO:0000256" key="10">
    <source>
        <dbReference type="ARBA" id="ARBA00023065"/>
    </source>
</evidence>
<dbReference type="InterPro" id="IPR048279">
    <property type="entry name" value="MdtK-like"/>
</dbReference>
<gene>
    <name evidence="14" type="ORF">NE646_00510</name>
</gene>
<feature type="transmembrane region" description="Helical" evidence="13">
    <location>
        <begin position="411"/>
        <end position="433"/>
    </location>
</feature>
<dbReference type="PIRSF" id="PIRSF006603">
    <property type="entry name" value="DinF"/>
    <property type="match status" value="1"/>
</dbReference>
<evidence type="ECO:0000256" key="6">
    <source>
        <dbReference type="ARBA" id="ARBA00022449"/>
    </source>
</evidence>
<comment type="subcellular location">
    <subcellularLocation>
        <location evidence="2">Cell membrane</location>
        <topology evidence="2">Multi-pass membrane protein</topology>
    </subcellularLocation>
</comment>
<keyword evidence="5" id="KW-0813">Transport</keyword>
<feature type="transmembrane region" description="Helical" evidence="13">
    <location>
        <begin position="62"/>
        <end position="82"/>
    </location>
</feature>
<feature type="transmembrane region" description="Helical" evidence="13">
    <location>
        <begin position="135"/>
        <end position="156"/>
    </location>
</feature>
<evidence type="ECO:0000256" key="5">
    <source>
        <dbReference type="ARBA" id="ARBA00022448"/>
    </source>
</evidence>
<feature type="transmembrane region" description="Helical" evidence="13">
    <location>
        <begin position="356"/>
        <end position="375"/>
    </location>
</feature>
<keyword evidence="6" id="KW-0050">Antiport</keyword>
<comment type="similarity">
    <text evidence="3">Belongs to the multi antimicrobial extrusion (MATE) (TC 2.A.66.1) family.</text>
</comment>
<keyword evidence="9 13" id="KW-1133">Transmembrane helix</keyword>
<dbReference type="Pfam" id="PF01554">
    <property type="entry name" value="MatE"/>
    <property type="match status" value="2"/>
</dbReference>
<dbReference type="InterPro" id="IPR002528">
    <property type="entry name" value="MATE_fam"/>
</dbReference>
<dbReference type="CDD" id="cd13138">
    <property type="entry name" value="MATE_yoeA_like"/>
    <property type="match status" value="1"/>
</dbReference>
<proteinExistence type="inferred from homology"/>
<dbReference type="PANTHER" id="PTHR43298">
    <property type="entry name" value="MULTIDRUG RESISTANCE PROTEIN NORM-RELATED"/>
    <property type="match status" value="1"/>
</dbReference>
<organism evidence="14 15">
    <name type="scientific">Bittarella massiliensis</name>
    <name type="common">ex Durand et al. 2017</name>
    <dbReference type="NCBI Taxonomy" id="1720313"/>
    <lineage>
        <taxon>Bacteria</taxon>
        <taxon>Bacillati</taxon>
        <taxon>Bacillota</taxon>
        <taxon>Clostridia</taxon>
        <taxon>Eubacteriales</taxon>
        <taxon>Oscillospiraceae</taxon>
        <taxon>Bittarella (ex Durand et al. 2017)</taxon>
    </lineage>
</organism>
<dbReference type="AlphaFoldDB" id="A0AAW5K6C1"/>
<dbReference type="Proteomes" id="UP001205063">
    <property type="component" value="Unassembled WGS sequence"/>
</dbReference>
<dbReference type="InterPro" id="IPR050222">
    <property type="entry name" value="MATE_MdtK"/>
</dbReference>
<evidence type="ECO:0000256" key="9">
    <source>
        <dbReference type="ARBA" id="ARBA00022989"/>
    </source>
</evidence>
<keyword evidence="7" id="KW-1003">Cell membrane</keyword>
<dbReference type="GO" id="GO:0005886">
    <property type="term" value="C:plasma membrane"/>
    <property type="evidence" value="ECO:0007669"/>
    <property type="project" value="UniProtKB-SubCell"/>
</dbReference>
<feature type="transmembrane region" description="Helical" evidence="13">
    <location>
        <begin position="321"/>
        <end position="344"/>
    </location>
</feature>
<name>A0AAW5K6C1_9FIRM</name>
<dbReference type="RefSeq" id="WP_256135119.1">
    <property type="nucleotide sequence ID" value="NZ_JANGAB010000001.1"/>
</dbReference>
<feature type="transmembrane region" description="Helical" evidence="13">
    <location>
        <begin position="168"/>
        <end position="188"/>
    </location>
</feature>
<dbReference type="GO" id="GO:0042910">
    <property type="term" value="F:xenobiotic transmembrane transporter activity"/>
    <property type="evidence" value="ECO:0007669"/>
    <property type="project" value="InterPro"/>
</dbReference>
<dbReference type="NCBIfam" id="TIGR00797">
    <property type="entry name" value="matE"/>
    <property type="match status" value="1"/>
</dbReference>
<comment type="function">
    <text evidence="1">Multidrug efflux pump.</text>
</comment>
<evidence type="ECO:0000313" key="14">
    <source>
        <dbReference type="EMBL" id="MCQ4948153.1"/>
    </source>
</evidence>
<evidence type="ECO:0000256" key="1">
    <source>
        <dbReference type="ARBA" id="ARBA00003408"/>
    </source>
</evidence>
<feature type="transmembrane region" description="Helical" evidence="13">
    <location>
        <begin position="94"/>
        <end position="115"/>
    </location>
</feature>
<keyword evidence="10" id="KW-0406">Ion transport</keyword>
<keyword evidence="8 13" id="KW-0812">Transmembrane</keyword>
<evidence type="ECO:0000256" key="12">
    <source>
        <dbReference type="ARBA" id="ARBA00031636"/>
    </source>
</evidence>
<evidence type="ECO:0000256" key="2">
    <source>
        <dbReference type="ARBA" id="ARBA00004651"/>
    </source>
</evidence>
<evidence type="ECO:0000256" key="4">
    <source>
        <dbReference type="ARBA" id="ARBA00020268"/>
    </source>
</evidence>
<dbReference type="EMBL" id="JANGAB010000001">
    <property type="protein sequence ID" value="MCQ4948153.1"/>
    <property type="molecule type" value="Genomic_DNA"/>
</dbReference>